<evidence type="ECO:0000256" key="2">
    <source>
        <dbReference type="ARBA" id="ARBA00012883"/>
    </source>
</evidence>
<dbReference type="KEGG" id="nlu:111047339"/>
<dbReference type="GO" id="GO:0042562">
    <property type="term" value="F:hormone binding"/>
    <property type="evidence" value="ECO:0007669"/>
    <property type="project" value="TreeGrafter"/>
</dbReference>
<dbReference type="Pfam" id="PF02423">
    <property type="entry name" value="OCD_Mu_crystall"/>
    <property type="match status" value="1"/>
</dbReference>
<evidence type="ECO:0000256" key="7">
    <source>
        <dbReference type="ARBA" id="ARBA00093203"/>
    </source>
</evidence>
<comment type="catalytic activity">
    <reaction evidence="10">
        <text>(R)-lanthionine ketimine + NADPH + 2 H(+) = (3R,5R)-1,4-thiomorpholine-3,5-dicarboxylate + NADP(+)</text>
        <dbReference type="Rhea" id="RHEA:68040"/>
        <dbReference type="ChEBI" id="CHEBI:15378"/>
        <dbReference type="ChEBI" id="CHEBI:57783"/>
        <dbReference type="ChEBI" id="CHEBI:58349"/>
        <dbReference type="ChEBI" id="CHEBI:176891"/>
        <dbReference type="ChEBI" id="CHEBI:176892"/>
    </reaction>
    <physiologicalReaction direction="left-to-right" evidence="10">
        <dbReference type="Rhea" id="RHEA:68041"/>
    </physiologicalReaction>
</comment>
<dbReference type="EC" id="1.5.1.1" evidence="16"/>
<sequence length="322" mass="35459">MSSQQPLFLSDETVKSLLKWETLIPAVEGAMRDLSKKDVLQPPRLILPIPSKNGALLAMPAFSKSESALGCKIVTSFQNNQEKGLPSIMGTILFMDSDTGKLKVIMEGTEITAWRTAAASVVATKHLHVGEKKVLAILGAGTQGRIHALAMRHYFNFHEVRIWNRTESRAKALCSELGSWATHYSNKERCVRDADVIVTATYSPTPIVRLSWLKPGAHINAIGFGVKHHNELEDEIYKSESTVVWVDHMEAAQKELAELINNGVRMRGEVGQAMTLTHAQTQSSNITVFHSLGMAVEDVVAAKVVFEAHKEKIDAANNRPSN</sequence>
<comment type="catalytic activity">
    <reaction evidence="14">
        <text>L-pipecolate + NADP(+) = Delta(1)-piperideine-2-carboxylate + NADPH + H(+)</text>
        <dbReference type="Rhea" id="RHEA:12524"/>
        <dbReference type="ChEBI" id="CHEBI:15378"/>
        <dbReference type="ChEBI" id="CHEBI:57783"/>
        <dbReference type="ChEBI" id="CHEBI:58349"/>
        <dbReference type="ChEBI" id="CHEBI:61185"/>
        <dbReference type="ChEBI" id="CHEBI:77631"/>
        <dbReference type="EC" id="1.5.1.1"/>
    </reaction>
    <physiologicalReaction direction="right-to-left" evidence="14">
        <dbReference type="Rhea" id="RHEA:12526"/>
    </physiologicalReaction>
</comment>
<dbReference type="InterPro" id="IPR003462">
    <property type="entry name" value="ODC_Mu_crystall"/>
</dbReference>
<accession>A0A1S6KZN5</accession>
<name>A0A1S6KZN5_NILLU</name>
<evidence type="ECO:0000256" key="9">
    <source>
        <dbReference type="ARBA" id="ARBA00093227"/>
    </source>
</evidence>
<evidence type="ECO:0000256" key="16">
    <source>
        <dbReference type="ARBA" id="ARBA00093598"/>
    </source>
</evidence>
<evidence type="ECO:0000256" key="8">
    <source>
        <dbReference type="ARBA" id="ARBA00093226"/>
    </source>
</evidence>
<reference evidence="18" key="1">
    <citation type="submission" date="2012-11" db="EMBL/GenBank/DDBJ databases">
        <authorList>
            <person name="Lucero-Rivera Y.E."/>
            <person name="Tovar-Ramirez D."/>
        </authorList>
    </citation>
    <scope>NUCLEOTIDE SEQUENCE</scope>
</reference>
<dbReference type="SUPFAM" id="SSF51735">
    <property type="entry name" value="NAD(P)-binding Rossmann-fold domains"/>
    <property type="match status" value="1"/>
</dbReference>
<dbReference type="InterPro" id="IPR036291">
    <property type="entry name" value="NAD(P)-bd_dom_sf"/>
</dbReference>
<comment type="catalytic activity">
    <reaction evidence="7">
        <text>L-proline + NADP(+) = 1-pyrroline-2-carboxylate + NADPH + H(+)</text>
        <dbReference type="Rhea" id="RHEA:20317"/>
        <dbReference type="ChEBI" id="CHEBI:15378"/>
        <dbReference type="ChEBI" id="CHEBI:39785"/>
        <dbReference type="ChEBI" id="CHEBI:57783"/>
        <dbReference type="ChEBI" id="CHEBI:58349"/>
        <dbReference type="ChEBI" id="CHEBI:60039"/>
        <dbReference type="EC" id="1.5.1.1"/>
    </reaction>
    <physiologicalReaction direction="right-to-left" evidence="7">
        <dbReference type="Rhea" id="RHEA:20319"/>
    </physiologicalReaction>
</comment>
<protein>
    <recommendedName>
        <fullName evidence="3">Ketimine reductase mu-crystallin</fullName>
        <ecNumber evidence="16">1.5.1.1</ecNumber>
        <ecNumber evidence="2">1.5.1.25</ecNumber>
    </recommendedName>
    <alternativeName>
        <fullName evidence="17">1-piperideine-2-carboxylate/1-pyrroline-2-carboxylate reductase</fullName>
    </alternativeName>
    <alternativeName>
        <fullName evidence="4">NADP-regulated thyroid-hormone-binding protein</fullName>
    </alternativeName>
</protein>
<proteinExistence type="evidence at transcript level"/>
<dbReference type="RefSeq" id="XP_022188770.2">
    <property type="nucleotide sequence ID" value="XM_022333078.2"/>
</dbReference>
<reference evidence="18" key="2">
    <citation type="journal article" date="2014" name="Insect Mol. Biol.">
        <title>Constructing the major biosynthesis pathways for amino acids in the brown planthopper, Nilaparvata lugens?Stal (Hemiptera: Delphacidae), based on the transcriptome data.</title>
        <authorList>
            <person name="Wan P.J."/>
            <person name="Yang L."/>
            <person name="Wang W.X."/>
            <person name="Fan J.M."/>
            <person name="Fu Q."/>
            <person name="Li G.Q."/>
        </authorList>
    </citation>
    <scope>NUCLEOTIDE SEQUENCE</scope>
</reference>
<evidence type="ECO:0000256" key="17">
    <source>
        <dbReference type="ARBA" id="ARBA00093650"/>
    </source>
</evidence>
<evidence type="ECO:0000256" key="14">
    <source>
        <dbReference type="ARBA" id="ARBA00093273"/>
    </source>
</evidence>
<evidence type="ECO:0000256" key="4">
    <source>
        <dbReference type="ARBA" id="ARBA00033420"/>
    </source>
</evidence>
<dbReference type="GO" id="GO:0050241">
    <property type="term" value="F:pyrroline-2-carboxylate reductase activity"/>
    <property type="evidence" value="ECO:0007669"/>
    <property type="project" value="UniProtKB-EC"/>
</dbReference>
<dbReference type="GO" id="GO:0047127">
    <property type="term" value="F:thiomorpholine-carboxylate dehydrogenase activity"/>
    <property type="evidence" value="ECO:0007669"/>
    <property type="project" value="UniProtKB-EC"/>
</dbReference>
<organism evidence="18">
    <name type="scientific">Nilaparvata lugens</name>
    <name type="common">Brown planthopper</name>
    <dbReference type="NCBI Taxonomy" id="108931"/>
    <lineage>
        <taxon>Eukaryota</taxon>
        <taxon>Metazoa</taxon>
        <taxon>Ecdysozoa</taxon>
        <taxon>Arthropoda</taxon>
        <taxon>Hexapoda</taxon>
        <taxon>Insecta</taxon>
        <taxon>Pterygota</taxon>
        <taxon>Neoptera</taxon>
        <taxon>Paraneoptera</taxon>
        <taxon>Hemiptera</taxon>
        <taxon>Auchenorrhyncha</taxon>
        <taxon>Fulgoroidea</taxon>
        <taxon>Delphacidae</taxon>
        <taxon>Delphacinae</taxon>
        <taxon>Nilaparvata</taxon>
    </lineage>
</organism>
<dbReference type="Gene3D" id="3.30.1780.10">
    <property type="entry name" value="ornithine cyclodeaminase, domain 1"/>
    <property type="match status" value="1"/>
</dbReference>
<evidence type="ECO:0000256" key="5">
    <source>
        <dbReference type="ARBA" id="ARBA00093190"/>
    </source>
</evidence>
<evidence type="ECO:0000256" key="11">
    <source>
        <dbReference type="ARBA" id="ARBA00093250"/>
    </source>
</evidence>
<comment type="catalytic activity">
    <reaction evidence="5">
        <text>L-pipecolate + NAD(+) = Delta(1)-piperideine-2-carboxylate + NADH + H(+)</text>
        <dbReference type="Rhea" id="RHEA:30807"/>
        <dbReference type="ChEBI" id="CHEBI:15378"/>
        <dbReference type="ChEBI" id="CHEBI:57540"/>
        <dbReference type="ChEBI" id="CHEBI:57945"/>
        <dbReference type="ChEBI" id="CHEBI:61185"/>
        <dbReference type="ChEBI" id="CHEBI:77631"/>
        <dbReference type="EC" id="1.5.1.1"/>
    </reaction>
    <physiologicalReaction direction="right-to-left" evidence="5">
        <dbReference type="Rhea" id="RHEA:30809"/>
    </physiologicalReaction>
</comment>
<evidence type="ECO:0000256" key="12">
    <source>
        <dbReference type="ARBA" id="ARBA00093263"/>
    </source>
</evidence>
<comment type="catalytic activity">
    <reaction evidence="6">
        <text>Delta(2)-thiazoline-2-carboxylate + NADPH + 2 H(+) = L-thiazolidine-2-carboxylate + NADP(+)</text>
        <dbReference type="Rhea" id="RHEA:68072"/>
        <dbReference type="ChEBI" id="CHEBI:15378"/>
        <dbReference type="ChEBI" id="CHEBI:57783"/>
        <dbReference type="ChEBI" id="CHEBI:58349"/>
        <dbReference type="ChEBI" id="CHEBI:176895"/>
        <dbReference type="ChEBI" id="CHEBI:176896"/>
    </reaction>
    <physiologicalReaction direction="left-to-right" evidence="6">
        <dbReference type="Rhea" id="RHEA:68073"/>
    </physiologicalReaction>
</comment>
<dbReference type="Gene3D" id="3.40.50.720">
    <property type="entry name" value="NAD(P)-binding Rossmann-like Domain"/>
    <property type="match status" value="1"/>
</dbReference>
<evidence type="ECO:0000256" key="6">
    <source>
        <dbReference type="ARBA" id="ARBA00093197"/>
    </source>
</evidence>
<dbReference type="PANTHER" id="PTHR13812:SF19">
    <property type="entry name" value="KETIMINE REDUCTASE MU-CRYSTALLIN"/>
    <property type="match status" value="1"/>
</dbReference>
<evidence type="ECO:0000256" key="3">
    <source>
        <dbReference type="ARBA" id="ARBA00015173"/>
    </source>
</evidence>
<evidence type="ECO:0000256" key="13">
    <source>
        <dbReference type="ARBA" id="ARBA00093264"/>
    </source>
</evidence>
<comment type="catalytic activity">
    <reaction evidence="9">
        <text>(S)-cystathionine ketimine + NADPH + 2 H(+) = (3R,5S)-2,3,5,6,7-pentahydro-1,4-thiazepine-3,5-dicarboxylate + NADP(+)</text>
        <dbReference type="Rhea" id="RHEA:68036"/>
        <dbReference type="ChEBI" id="CHEBI:15378"/>
        <dbReference type="ChEBI" id="CHEBI:57783"/>
        <dbReference type="ChEBI" id="CHEBI:58349"/>
        <dbReference type="ChEBI" id="CHEBI:176808"/>
        <dbReference type="ChEBI" id="CHEBI:176810"/>
    </reaction>
    <physiologicalReaction direction="left-to-right" evidence="9">
        <dbReference type="Rhea" id="RHEA:68037"/>
    </physiologicalReaction>
</comment>
<evidence type="ECO:0000256" key="1">
    <source>
        <dbReference type="ARBA" id="ARBA00008903"/>
    </source>
</evidence>
<dbReference type="EC" id="1.5.1.25" evidence="2"/>
<dbReference type="PANTHER" id="PTHR13812">
    <property type="entry name" value="KETIMINE REDUCTASE MU-CRYSTALLIN"/>
    <property type="match status" value="1"/>
</dbReference>
<dbReference type="EMBL" id="KC223386">
    <property type="protein sequence ID" value="AQT27193.1"/>
    <property type="molecule type" value="mRNA"/>
</dbReference>
<dbReference type="PIRSF" id="PIRSF001439">
    <property type="entry name" value="CryM"/>
    <property type="match status" value="1"/>
</dbReference>
<comment type="catalytic activity">
    <reaction evidence="11">
        <text>(S)-cystathionine ketimine + NADH + 2 H(+) = (3R,5S)-2,3,5,6,7-pentahydro-1,4-thiazepine-3,5-dicarboxylate + NAD(+)</text>
        <dbReference type="Rhea" id="RHEA:68032"/>
        <dbReference type="ChEBI" id="CHEBI:15378"/>
        <dbReference type="ChEBI" id="CHEBI:57540"/>
        <dbReference type="ChEBI" id="CHEBI:57945"/>
        <dbReference type="ChEBI" id="CHEBI:176808"/>
        <dbReference type="ChEBI" id="CHEBI:176810"/>
    </reaction>
    <physiologicalReaction direction="left-to-right" evidence="11">
        <dbReference type="Rhea" id="RHEA:68033"/>
    </physiologicalReaction>
</comment>
<evidence type="ECO:0000313" key="18">
    <source>
        <dbReference type="EMBL" id="AQT27193.1"/>
    </source>
</evidence>
<comment type="catalytic activity">
    <reaction evidence="13">
        <text>L-proline + NAD(+) = 1-pyrroline-2-carboxylate + NADH + H(+)</text>
        <dbReference type="Rhea" id="RHEA:20321"/>
        <dbReference type="ChEBI" id="CHEBI:15378"/>
        <dbReference type="ChEBI" id="CHEBI:39785"/>
        <dbReference type="ChEBI" id="CHEBI:57540"/>
        <dbReference type="ChEBI" id="CHEBI:57945"/>
        <dbReference type="ChEBI" id="CHEBI:60039"/>
        <dbReference type="EC" id="1.5.1.1"/>
    </reaction>
    <physiologicalReaction direction="right-to-left" evidence="13">
        <dbReference type="Rhea" id="RHEA:20323"/>
    </physiologicalReaction>
</comment>
<comment type="subunit">
    <text evidence="15">Homodimer. Binds the thyroid hormone triiodothyronine (T3); T3 binding inhibits enzymatic activity.</text>
</comment>
<dbReference type="GO" id="GO:0005737">
    <property type="term" value="C:cytoplasm"/>
    <property type="evidence" value="ECO:0007669"/>
    <property type="project" value="TreeGrafter"/>
</dbReference>
<comment type="similarity">
    <text evidence="1">Belongs to the ornithine cyclodeaminase/mu-crystallin family.</text>
</comment>
<comment type="catalytic activity">
    <reaction evidence="8">
        <text>(3R)-1,4-thiomorpholine-3-carboxylate + NAD(+) = 3,4-dehydrothiomorpholine-3-carboxylate + NADH + 2 H(+)</text>
        <dbReference type="Rhea" id="RHEA:12504"/>
        <dbReference type="ChEBI" id="CHEBI:15378"/>
        <dbReference type="ChEBI" id="CHEBI:57540"/>
        <dbReference type="ChEBI" id="CHEBI:57945"/>
        <dbReference type="ChEBI" id="CHEBI:58517"/>
        <dbReference type="ChEBI" id="CHEBI:176873"/>
        <dbReference type="EC" id="1.5.1.25"/>
    </reaction>
    <physiologicalReaction direction="right-to-left" evidence="8">
        <dbReference type="Rhea" id="RHEA:12506"/>
    </physiologicalReaction>
</comment>
<dbReference type="GeneID" id="111047339"/>
<dbReference type="InterPro" id="IPR023401">
    <property type="entry name" value="ODC_N"/>
</dbReference>
<comment type="catalytic activity">
    <reaction evidence="12">
        <text>(3R)-1,4-thiomorpholine-3-carboxylate + NADP(+) = 3,4-dehydrothiomorpholine-3-carboxylate + NADPH + 2 H(+)</text>
        <dbReference type="Rhea" id="RHEA:12500"/>
        <dbReference type="ChEBI" id="CHEBI:15378"/>
        <dbReference type="ChEBI" id="CHEBI:57783"/>
        <dbReference type="ChEBI" id="CHEBI:58349"/>
        <dbReference type="ChEBI" id="CHEBI:58517"/>
        <dbReference type="ChEBI" id="CHEBI:176873"/>
        <dbReference type="EC" id="1.5.1.25"/>
    </reaction>
    <physiologicalReaction direction="right-to-left" evidence="12">
        <dbReference type="Rhea" id="RHEA:12502"/>
    </physiologicalReaction>
</comment>
<evidence type="ECO:0000256" key="10">
    <source>
        <dbReference type="ARBA" id="ARBA00093248"/>
    </source>
</evidence>
<dbReference type="OrthoDB" id="41492at2759"/>
<evidence type="ECO:0000256" key="15">
    <source>
        <dbReference type="ARBA" id="ARBA00093567"/>
    </source>
</evidence>
<dbReference type="AlphaFoldDB" id="A0A1S6KZN5"/>